<dbReference type="SUPFAM" id="SSF52540">
    <property type="entry name" value="P-loop containing nucleoside triphosphate hydrolases"/>
    <property type="match status" value="1"/>
</dbReference>
<dbReference type="Proteomes" id="UP000554004">
    <property type="component" value="Unassembled WGS sequence"/>
</dbReference>
<organism evidence="1 2">
    <name type="scientific">Candidatus Dojkabacteria bacterium</name>
    <dbReference type="NCBI Taxonomy" id="2099670"/>
    <lineage>
        <taxon>Bacteria</taxon>
        <taxon>Candidatus Dojkabacteria</taxon>
    </lineage>
</organism>
<dbReference type="Gene3D" id="3.40.50.300">
    <property type="entry name" value="P-loop containing nucleotide triphosphate hydrolases"/>
    <property type="match status" value="1"/>
</dbReference>
<dbReference type="AlphaFoldDB" id="A0A847ESX4"/>
<evidence type="ECO:0000313" key="1">
    <source>
        <dbReference type="EMBL" id="NLE30900.1"/>
    </source>
</evidence>
<accession>A0A847ESX4</accession>
<comment type="caution">
    <text evidence="1">The sequence shown here is derived from an EMBL/GenBank/DDBJ whole genome shotgun (WGS) entry which is preliminary data.</text>
</comment>
<reference evidence="1 2" key="1">
    <citation type="journal article" date="2020" name="Biotechnol. Biofuels">
        <title>New insights from the biogas microbiome by comprehensive genome-resolved metagenomics of nearly 1600 species originating from multiple anaerobic digesters.</title>
        <authorList>
            <person name="Campanaro S."/>
            <person name="Treu L."/>
            <person name="Rodriguez-R L.M."/>
            <person name="Kovalovszki A."/>
            <person name="Ziels R.M."/>
            <person name="Maus I."/>
            <person name="Zhu X."/>
            <person name="Kougias P.G."/>
            <person name="Basile A."/>
            <person name="Luo G."/>
            <person name="Schluter A."/>
            <person name="Konstantinidis K.T."/>
            <person name="Angelidaki I."/>
        </authorList>
    </citation>
    <scope>NUCLEOTIDE SEQUENCE [LARGE SCALE GENOMIC DNA]</scope>
    <source>
        <strain evidence="1">AS06rmzACSIP_421</strain>
    </source>
</reference>
<dbReference type="InterPro" id="IPR027417">
    <property type="entry name" value="P-loop_NTPase"/>
</dbReference>
<feature type="non-terminal residue" evidence="1">
    <location>
        <position position="126"/>
    </location>
</feature>
<proteinExistence type="predicted"/>
<dbReference type="EMBL" id="JAAZAL010000045">
    <property type="protein sequence ID" value="NLE30900.1"/>
    <property type="molecule type" value="Genomic_DNA"/>
</dbReference>
<evidence type="ECO:0000313" key="2">
    <source>
        <dbReference type="Proteomes" id="UP000554004"/>
    </source>
</evidence>
<gene>
    <name evidence="1" type="ORF">GX618_01330</name>
</gene>
<name>A0A847ESX4_9BACT</name>
<dbReference type="Pfam" id="PF13207">
    <property type="entry name" value="AAA_17"/>
    <property type="match status" value="1"/>
</dbReference>
<protein>
    <submittedName>
        <fullName evidence="1">AAA family ATPase</fullName>
    </submittedName>
</protein>
<sequence>MTQRKKKIVIAVGGPGGSGITTVSKMLANHFKLKHIYAGDLFREAAKESDYEHFEEFLQDISKGGNHLDYEIDEMLEQYANKGNVVIDSKVYGALSKMRKLRCDFSVWIDATHEVKIKRHLDKENL</sequence>